<organism evidence="3 4">
    <name type="scientific">Burkholderia stagnalis</name>
    <dbReference type="NCBI Taxonomy" id="1503054"/>
    <lineage>
        <taxon>Bacteria</taxon>
        <taxon>Pseudomonadati</taxon>
        <taxon>Pseudomonadota</taxon>
        <taxon>Betaproteobacteria</taxon>
        <taxon>Burkholderiales</taxon>
        <taxon>Burkholderiaceae</taxon>
        <taxon>Burkholderia</taxon>
        <taxon>Burkholderia cepacia complex</taxon>
    </lineage>
</organism>
<evidence type="ECO:0000259" key="2">
    <source>
        <dbReference type="Pfam" id="PF17482"/>
    </source>
</evidence>
<feature type="non-terminal residue" evidence="3">
    <location>
        <position position="440"/>
    </location>
</feature>
<comment type="similarity">
    <text evidence="1">Belongs to the myoviridae tail sheath protein family.</text>
</comment>
<dbReference type="RefSeq" id="WP_148092817.1">
    <property type="nucleotide sequence ID" value="NZ_QTOI01000079.1"/>
</dbReference>
<dbReference type="PANTHER" id="PTHR35861:SF1">
    <property type="entry name" value="PHAGE TAIL SHEATH PROTEIN"/>
    <property type="match status" value="1"/>
</dbReference>
<dbReference type="PANTHER" id="PTHR35861">
    <property type="match status" value="1"/>
</dbReference>
<dbReference type="Proteomes" id="UP000281098">
    <property type="component" value="Unassembled WGS sequence"/>
</dbReference>
<name>A0ABX9YEE1_9BURK</name>
<dbReference type="InterPro" id="IPR052042">
    <property type="entry name" value="Tail_sheath_structural"/>
</dbReference>
<evidence type="ECO:0000313" key="4">
    <source>
        <dbReference type="Proteomes" id="UP000281098"/>
    </source>
</evidence>
<accession>A0ABX9YEE1</accession>
<reference evidence="3 4" key="1">
    <citation type="submission" date="2018-08" db="EMBL/GenBank/DDBJ databases">
        <title>Comparative analysis of Burkholderia isolates from Puerto Rico.</title>
        <authorList>
            <person name="Hall C."/>
            <person name="Sahl J."/>
            <person name="Wagner D."/>
        </authorList>
    </citation>
    <scope>NUCLEOTIDE SEQUENCE [LARGE SCALE GENOMIC DNA]</scope>
    <source>
        <strain evidence="3 4">Bp8966</strain>
    </source>
</reference>
<evidence type="ECO:0000313" key="3">
    <source>
        <dbReference type="EMBL" id="RQY78290.1"/>
    </source>
</evidence>
<dbReference type="InterPro" id="IPR020287">
    <property type="entry name" value="Tail_sheath_C"/>
</dbReference>
<comment type="caution">
    <text evidence="3">The sequence shown here is derived from an EMBL/GenBank/DDBJ whole genome shotgun (WGS) entry which is preliminary data.</text>
</comment>
<gene>
    <name evidence="3" type="ORF">DF017_36265</name>
</gene>
<proteinExistence type="inferred from homology"/>
<dbReference type="Pfam" id="PF17482">
    <property type="entry name" value="Phage_sheath_1C"/>
    <property type="match status" value="1"/>
</dbReference>
<sequence>MSEAYGVPGVVVEESHALAMSIQSGETAVPVLIGHFNAVKPTHTIECVPVESWLAFTQQFGAADVVEVNEEVFHATSGASGLKHTAHVGSYSVRSYFENGGGPCYVLPLPDQEAQTLTAMVAAIERCPDITLLVWCEHTDKDAEVYAKLGTLLGAGASSGGNRGMFLLADAQAKDAQYADFVVPGVADLTQVATYFPALVSQYAWEPPDQYVSVTNLPDEYWGGSVPIEIKQTESLTLERLKDLRLGALKRGDDDAKVLARKYLALYQGFRQLVVDALAARPMIVRASAAMAGVMARVDRERGVWKAPANVGLVGVQGLVANVAGADHAQESWQAIRPDDTLNGRLVEHGINAIRWFRGQGAMVWGARTAATGSDTRWHYVPVRRLFNTVERDARAALRTAVFEPNSAPTWEAVRGALDHYLHALWRQGALQGDTPAQAY</sequence>
<dbReference type="EMBL" id="QTPM01000105">
    <property type="protein sequence ID" value="RQY78290.1"/>
    <property type="molecule type" value="Genomic_DNA"/>
</dbReference>
<protein>
    <submittedName>
        <fullName evidence="3">Phage tail sheath family protein</fullName>
    </submittedName>
</protein>
<dbReference type="Gene3D" id="3.40.50.11780">
    <property type="match status" value="1"/>
</dbReference>
<evidence type="ECO:0000256" key="1">
    <source>
        <dbReference type="ARBA" id="ARBA00008005"/>
    </source>
</evidence>
<feature type="domain" description="Tail sheath protein C-terminal" evidence="2">
    <location>
        <begin position="374"/>
        <end position="433"/>
    </location>
</feature>
<keyword evidence="4" id="KW-1185">Reference proteome</keyword>